<keyword evidence="15" id="KW-1185">Reference proteome</keyword>
<comment type="catalytic activity">
    <reaction evidence="9 10 11">
        <text>adenosine(37) in tRNA + dimethylallyl diphosphate = N(6)-dimethylallyladenosine(37) in tRNA + diphosphate</text>
        <dbReference type="Rhea" id="RHEA:26482"/>
        <dbReference type="Rhea" id="RHEA-COMP:10162"/>
        <dbReference type="Rhea" id="RHEA-COMP:10375"/>
        <dbReference type="ChEBI" id="CHEBI:33019"/>
        <dbReference type="ChEBI" id="CHEBI:57623"/>
        <dbReference type="ChEBI" id="CHEBI:74411"/>
        <dbReference type="ChEBI" id="CHEBI:74415"/>
        <dbReference type="EC" id="2.5.1.75"/>
    </reaction>
</comment>
<dbReference type="Gene3D" id="1.10.20.140">
    <property type="match status" value="1"/>
</dbReference>
<keyword evidence="8 10" id="KW-0460">Magnesium</keyword>
<evidence type="ECO:0000256" key="5">
    <source>
        <dbReference type="ARBA" id="ARBA00022694"/>
    </source>
</evidence>
<evidence type="ECO:0000256" key="6">
    <source>
        <dbReference type="ARBA" id="ARBA00022741"/>
    </source>
</evidence>
<feature type="binding site" evidence="10">
    <location>
        <begin position="12"/>
        <end position="19"/>
    </location>
    <ligand>
        <name>ATP</name>
        <dbReference type="ChEBI" id="CHEBI:30616"/>
    </ligand>
</feature>
<evidence type="ECO:0000256" key="13">
    <source>
        <dbReference type="RuleBase" id="RU003785"/>
    </source>
</evidence>
<dbReference type="GO" id="GO:0006400">
    <property type="term" value="P:tRNA modification"/>
    <property type="evidence" value="ECO:0007669"/>
    <property type="project" value="TreeGrafter"/>
</dbReference>
<evidence type="ECO:0000256" key="12">
    <source>
        <dbReference type="RuleBase" id="RU003784"/>
    </source>
</evidence>
<dbReference type="InterPro" id="IPR018022">
    <property type="entry name" value="IPT"/>
</dbReference>
<dbReference type="PANTHER" id="PTHR11088:SF60">
    <property type="entry name" value="TRNA DIMETHYLALLYLTRANSFERASE"/>
    <property type="match status" value="1"/>
</dbReference>
<keyword evidence="7 10" id="KW-0067">ATP-binding</keyword>
<feature type="region of interest" description="Interaction with substrate tRNA" evidence="10">
    <location>
        <begin position="37"/>
        <end position="40"/>
    </location>
</feature>
<evidence type="ECO:0000256" key="9">
    <source>
        <dbReference type="ARBA" id="ARBA00049563"/>
    </source>
</evidence>
<dbReference type="PANTHER" id="PTHR11088">
    <property type="entry name" value="TRNA DIMETHYLALLYLTRANSFERASE"/>
    <property type="match status" value="1"/>
</dbReference>
<dbReference type="Pfam" id="PF01715">
    <property type="entry name" value="IPPT"/>
    <property type="match status" value="1"/>
</dbReference>
<evidence type="ECO:0000256" key="11">
    <source>
        <dbReference type="RuleBase" id="RU003783"/>
    </source>
</evidence>
<feature type="binding site" evidence="10">
    <location>
        <begin position="14"/>
        <end position="19"/>
    </location>
    <ligand>
        <name>substrate</name>
    </ligand>
</feature>
<reference evidence="14" key="1">
    <citation type="submission" date="2022-04" db="EMBL/GenBank/DDBJ databases">
        <title>Desulfatitalea alkaliphila sp. nov., a novel anaerobic sulfate-reducing bacterium isolated from terrestrial mud volcano, Taman Peninsula, Russia.</title>
        <authorList>
            <person name="Khomyakova M.A."/>
            <person name="Merkel A.Y."/>
            <person name="Slobodkin A.I."/>
        </authorList>
    </citation>
    <scope>NUCLEOTIDE SEQUENCE</scope>
    <source>
        <strain evidence="14">M08but</strain>
    </source>
</reference>
<comment type="caution">
    <text evidence="14">The sequence shown here is derived from an EMBL/GenBank/DDBJ whole genome shotgun (WGS) entry which is preliminary data.</text>
</comment>
<comment type="similarity">
    <text evidence="3 10 13">Belongs to the IPP transferase family.</text>
</comment>
<keyword evidence="5 10" id="KW-0819">tRNA processing</keyword>
<dbReference type="HAMAP" id="MF_00185">
    <property type="entry name" value="IPP_trans"/>
    <property type="match status" value="1"/>
</dbReference>
<dbReference type="EC" id="2.5.1.75" evidence="10"/>
<dbReference type="AlphaFoldDB" id="A0AA41UK92"/>
<evidence type="ECO:0000256" key="2">
    <source>
        <dbReference type="ARBA" id="ARBA00003213"/>
    </source>
</evidence>
<dbReference type="NCBIfam" id="TIGR00174">
    <property type="entry name" value="miaA"/>
    <property type="match status" value="1"/>
</dbReference>
<comment type="caution">
    <text evidence="10">Lacks conserved residue(s) required for the propagation of feature annotation.</text>
</comment>
<evidence type="ECO:0000256" key="3">
    <source>
        <dbReference type="ARBA" id="ARBA00005842"/>
    </source>
</evidence>
<sequence length="298" mass="33523">MIFDHDMLVVCGPTGVGKTAFGIDLARRVGGRIVGADSMQIYRGMDIGTAKPTAEEQAAVVHYMVDIVDPDQPFDAAAYARRADDVVRQLKAEGIVPVVVGGTGLYIRALVYGLFDAPPADSALRRRLQAQLDQEGAAALHARLAALDPAAAERIHPNDAYRIVRALEVVTETGHPISEHHRRHGFRRPRYRVLTIGLELPREQLYARIDRRVDAMLAEGLLDEVRGLLARGYDPRLKSMQSLGYRHMVDYIQGRLDWEEAVRSLKRDHRRYAKRQITWFRADPEVRWVGPIGPSFKF</sequence>
<feature type="site" description="Interaction with substrate tRNA" evidence="10">
    <location>
        <position position="103"/>
    </location>
</feature>
<dbReference type="SUPFAM" id="SSF52540">
    <property type="entry name" value="P-loop containing nucleoside triphosphate hydrolases"/>
    <property type="match status" value="2"/>
</dbReference>
<dbReference type="FunFam" id="1.10.20.140:FF:000001">
    <property type="entry name" value="tRNA dimethylallyltransferase"/>
    <property type="match status" value="1"/>
</dbReference>
<protein>
    <recommendedName>
        <fullName evidence="10">tRNA dimethylallyltransferase</fullName>
        <ecNumber evidence="10">2.5.1.75</ecNumber>
    </recommendedName>
    <alternativeName>
        <fullName evidence="10">Dimethylallyl diphosphate:tRNA dimethylallyltransferase</fullName>
        <shortName evidence="10">DMAPP:tRNA dimethylallyltransferase</shortName>
        <shortName evidence="10">DMATase</shortName>
    </alternativeName>
    <alternativeName>
        <fullName evidence="10">Isopentenyl-diphosphate:tRNA isopentenyltransferase</fullName>
        <shortName evidence="10">IPP transferase</shortName>
        <shortName evidence="10">IPPT</shortName>
        <shortName evidence="10">IPTase</shortName>
    </alternativeName>
</protein>
<feature type="site" description="Interaction with substrate tRNA" evidence="10">
    <location>
        <position position="125"/>
    </location>
</feature>
<keyword evidence="6 10" id="KW-0547">Nucleotide-binding</keyword>
<dbReference type="EMBL" id="JALJRB010000033">
    <property type="protein sequence ID" value="MCJ8502800.1"/>
    <property type="molecule type" value="Genomic_DNA"/>
</dbReference>
<proteinExistence type="inferred from homology"/>
<comment type="subunit">
    <text evidence="10">Monomer.</text>
</comment>
<evidence type="ECO:0000256" key="8">
    <source>
        <dbReference type="ARBA" id="ARBA00022842"/>
    </source>
</evidence>
<comment type="function">
    <text evidence="2 10 12">Catalyzes the transfer of a dimethylallyl group onto the adenine at position 37 in tRNAs that read codons beginning with uridine, leading to the formation of N6-(dimethylallyl)adenosine (i(6)A).</text>
</comment>
<gene>
    <name evidence="10 14" type="primary">miaA</name>
    <name evidence="14" type="ORF">MRX98_19645</name>
</gene>
<evidence type="ECO:0000313" key="14">
    <source>
        <dbReference type="EMBL" id="MCJ8502800.1"/>
    </source>
</evidence>
<evidence type="ECO:0000256" key="7">
    <source>
        <dbReference type="ARBA" id="ARBA00022840"/>
    </source>
</evidence>
<organism evidence="14 15">
    <name type="scientific">Desulfatitalea alkaliphila</name>
    <dbReference type="NCBI Taxonomy" id="2929485"/>
    <lineage>
        <taxon>Bacteria</taxon>
        <taxon>Pseudomonadati</taxon>
        <taxon>Thermodesulfobacteriota</taxon>
        <taxon>Desulfobacteria</taxon>
        <taxon>Desulfobacterales</taxon>
        <taxon>Desulfosarcinaceae</taxon>
        <taxon>Desulfatitalea</taxon>
    </lineage>
</organism>
<comment type="cofactor">
    <cofactor evidence="1 10">
        <name>Mg(2+)</name>
        <dbReference type="ChEBI" id="CHEBI:18420"/>
    </cofactor>
</comment>
<evidence type="ECO:0000313" key="15">
    <source>
        <dbReference type="Proteomes" id="UP001165427"/>
    </source>
</evidence>
<keyword evidence="4 10" id="KW-0808">Transferase</keyword>
<dbReference type="GO" id="GO:0052381">
    <property type="term" value="F:tRNA dimethylallyltransferase activity"/>
    <property type="evidence" value="ECO:0007669"/>
    <property type="project" value="UniProtKB-UniRule"/>
</dbReference>
<evidence type="ECO:0000256" key="4">
    <source>
        <dbReference type="ARBA" id="ARBA00022679"/>
    </source>
</evidence>
<dbReference type="InterPro" id="IPR027417">
    <property type="entry name" value="P-loop_NTPase"/>
</dbReference>
<dbReference type="InterPro" id="IPR039657">
    <property type="entry name" value="Dimethylallyltransferase"/>
</dbReference>
<accession>A0AA41UK92</accession>
<dbReference type="GO" id="GO:0005524">
    <property type="term" value="F:ATP binding"/>
    <property type="evidence" value="ECO:0007669"/>
    <property type="project" value="UniProtKB-UniRule"/>
</dbReference>
<dbReference type="Gene3D" id="3.40.50.300">
    <property type="entry name" value="P-loop containing nucleotide triphosphate hydrolases"/>
    <property type="match status" value="1"/>
</dbReference>
<name>A0AA41UK92_9BACT</name>
<dbReference type="Proteomes" id="UP001165427">
    <property type="component" value="Unassembled WGS sequence"/>
</dbReference>
<evidence type="ECO:0000256" key="1">
    <source>
        <dbReference type="ARBA" id="ARBA00001946"/>
    </source>
</evidence>
<dbReference type="RefSeq" id="WP_246914171.1">
    <property type="nucleotide sequence ID" value="NZ_JALJRB010000033.1"/>
</dbReference>
<evidence type="ECO:0000256" key="10">
    <source>
        <dbReference type="HAMAP-Rule" id="MF_00185"/>
    </source>
</evidence>